<dbReference type="Proteomes" id="UP000005222">
    <property type="component" value="Chromosome G"/>
</dbReference>
<proteinExistence type="predicted"/>
<dbReference type="EMBL" id="FO082052">
    <property type="protein sequence ID" value="CCE80977.1"/>
    <property type="molecule type" value="Genomic_DNA"/>
</dbReference>
<dbReference type="InParanoid" id="G8YHS5"/>
<evidence type="ECO:0000313" key="1">
    <source>
        <dbReference type="EMBL" id="CCE80212.1"/>
    </source>
</evidence>
<gene>
    <name evidence="2" type="primary">Piso0_003314</name>
    <name evidence="1" type="ORF">GNLVRS01_PISO0G09598g</name>
    <name evidence="2" type="ORF">GNLVRS01_PISO0H09599g</name>
</gene>
<dbReference type="Proteomes" id="UP000005222">
    <property type="component" value="Chromosome H"/>
</dbReference>
<dbReference type="EMBL" id="FO082053">
    <property type="protein sequence ID" value="CCE80212.1"/>
    <property type="molecule type" value="Genomic_DNA"/>
</dbReference>
<reference evidence="3" key="2">
    <citation type="journal article" date="2012" name="G3 (Bethesda)">
        <title>Pichia sorbitophila, an interspecies yeast hybrid reveals early steps of genome resolution following polyploidization.</title>
        <authorList>
            <person name="Leh Louis V."/>
            <person name="Despons L."/>
            <person name="Friedrich A."/>
            <person name="Martin T."/>
            <person name="Durrens P."/>
            <person name="Casaregola S."/>
            <person name="Neuveglise C."/>
            <person name="Fairhead C."/>
            <person name="Marck C."/>
            <person name="Cruz J.A."/>
            <person name="Straub M.L."/>
            <person name="Kugler V."/>
            <person name="Sacerdot C."/>
            <person name="Uzunov Z."/>
            <person name="Thierry A."/>
            <person name="Weiss S."/>
            <person name="Bleykasten C."/>
            <person name="De Montigny J."/>
            <person name="Jacques N."/>
            <person name="Jung P."/>
            <person name="Lemaire M."/>
            <person name="Mallet S."/>
            <person name="Morel G."/>
            <person name="Richard G.F."/>
            <person name="Sarkar A."/>
            <person name="Savel G."/>
            <person name="Schacherer J."/>
            <person name="Seret M.L."/>
            <person name="Talla E."/>
            <person name="Samson G."/>
            <person name="Jubin C."/>
            <person name="Poulain J."/>
            <person name="Vacherie B."/>
            <person name="Barbe V."/>
            <person name="Pelletier E."/>
            <person name="Sherman D.J."/>
            <person name="Westhof E."/>
            <person name="Weissenbach J."/>
            <person name="Baret P.V."/>
            <person name="Wincker P."/>
            <person name="Gaillardin C."/>
            <person name="Dujon B."/>
            <person name="Souciet J.L."/>
        </authorList>
    </citation>
    <scope>NUCLEOTIDE SEQUENCE [LARGE SCALE GENOMIC DNA]</scope>
    <source>
        <strain evidence="3">ATCC MYA-4447 / BCRC 22081 / CBS 7064 / NBRC 10061 / NRRL Y-12695</strain>
    </source>
</reference>
<evidence type="ECO:0000313" key="3">
    <source>
        <dbReference type="Proteomes" id="UP000005222"/>
    </source>
</evidence>
<reference evidence="2" key="1">
    <citation type="submission" date="2011-10" db="EMBL/GenBank/DDBJ databases">
        <authorList>
            <person name="Genoscope - CEA"/>
        </authorList>
    </citation>
    <scope>NUCLEOTIDE SEQUENCE</scope>
</reference>
<sequence>MAFSSLDRVHCARAPFKWRVRYPRCKKAPYTVCRDKTIARAVGHVVICRSVRLTQVRLPSRVESGAFSGHDEIRKVLKEGRRRHIRTPDGARSTSLAFRLPSCDAWRS</sequence>
<organism evidence="2 3">
    <name type="scientific">Pichia sorbitophila (strain ATCC MYA-4447 / BCRC 22081 / CBS 7064 / NBRC 10061 / NRRL Y-12695)</name>
    <name type="common">Hybrid yeast</name>
    <dbReference type="NCBI Taxonomy" id="559304"/>
    <lineage>
        <taxon>Eukaryota</taxon>
        <taxon>Fungi</taxon>
        <taxon>Dikarya</taxon>
        <taxon>Ascomycota</taxon>
        <taxon>Saccharomycotina</taxon>
        <taxon>Pichiomycetes</taxon>
        <taxon>Debaryomycetaceae</taxon>
        <taxon>Millerozyma</taxon>
    </lineage>
</organism>
<protein>
    <submittedName>
        <fullName evidence="2">Piso0_003314 protein</fullName>
    </submittedName>
</protein>
<name>G8YHS5_PICSO</name>
<dbReference type="HOGENOM" id="CLU_2197905_0_0_1"/>
<evidence type="ECO:0000313" key="2">
    <source>
        <dbReference type="EMBL" id="CCE80977.1"/>
    </source>
</evidence>
<dbReference type="AlphaFoldDB" id="G8YHS5"/>
<keyword evidence="3" id="KW-1185">Reference proteome</keyword>
<accession>G8YHS5</accession>